<dbReference type="PANTHER" id="PTHR12558:SF49">
    <property type="entry name" value="TPR DOMAIN CONTAINING PROTEIN"/>
    <property type="match status" value="1"/>
</dbReference>
<dbReference type="GO" id="GO:0016567">
    <property type="term" value="P:protein ubiquitination"/>
    <property type="evidence" value="ECO:0007669"/>
    <property type="project" value="TreeGrafter"/>
</dbReference>
<dbReference type="Pfam" id="PF13424">
    <property type="entry name" value="TPR_12"/>
    <property type="match status" value="1"/>
</dbReference>
<keyword evidence="1" id="KW-0802">TPR repeat</keyword>
<feature type="repeat" description="TPR" evidence="1">
    <location>
        <begin position="59"/>
        <end position="92"/>
    </location>
</feature>
<organism evidence="3 4">
    <name type="scientific">Bergeyella porcorum</name>
    <dbReference type="NCBI Taxonomy" id="1735111"/>
    <lineage>
        <taxon>Bacteria</taxon>
        <taxon>Pseudomonadati</taxon>
        <taxon>Bacteroidota</taxon>
        <taxon>Flavobacteriia</taxon>
        <taxon>Flavobacteriales</taxon>
        <taxon>Weeksellaceae</taxon>
        <taxon>Bergeyella</taxon>
    </lineage>
</organism>
<dbReference type="InterPro" id="IPR019734">
    <property type="entry name" value="TPR_rpt"/>
</dbReference>
<dbReference type="EMBL" id="CP136426">
    <property type="protein sequence ID" value="WOC50772.1"/>
    <property type="molecule type" value="Genomic_DNA"/>
</dbReference>
<dbReference type="GO" id="GO:0051301">
    <property type="term" value="P:cell division"/>
    <property type="evidence" value="ECO:0007669"/>
    <property type="project" value="TreeGrafter"/>
</dbReference>
<evidence type="ECO:0000313" key="3">
    <source>
        <dbReference type="EMBL" id="WOC50772.1"/>
    </source>
</evidence>
<evidence type="ECO:0000256" key="2">
    <source>
        <dbReference type="SAM" id="MobiDB-lite"/>
    </source>
</evidence>
<dbReference type="PROSITE" id="PS50005">
    <property type="entry name" value="TPR"/>
    <property type="match status" value="2"/>
</dbReference>
<dbReference type="GO" id="GO:0005737">
    <property type="term" value="C:cytoplasm"/>
    <property type="evidence" value="ECO:0007669"/>
    <property type="project" value="TreeGrafter"/>
</dbReference>
<feature type="compositionally biased region" description="Basic and acidic residues" evidence="2">
    <location>
        <begin position="141"/>
        <end position="156"/>
    </location>
</feature>
<dbReference type="SMART" id="SM00028">
    <property type="entry name" value="TPR"/>
    <property type="match status" value="3"/>
</dbReference>
<evidence type="ECO:0000313" key="4">
    <source>
        <dbReference type="Proteomes" id="UP001432059"/>
    </source>
</evidence>
<accession>A0AAU0EZI1</accession>
<dbReference type="GO" id="GO:0031145">
    <property type="term" value="P:anaphase-promoting complex-dependent catabolic process"/>
    <property type="evidence" value="ECO:0007669"/>
    <property type="project" value="TreeGrafter"/>
</dbReference>
<protein>
    <submittedName>
        <fullName evidence="3">Aerotolerance regulator BatC</fullName>
    </submittedName>
</protein>
<dbReference type="SUPFAM" id="SSF48452">
    <property type="entry name" value="TPR-like"/>
    <property type="match status" value="1"/>
</dbReference>
<dbReference type="KEGG" id="bpor:BPO_0125"/>
<feature type="region of interest" description="Disordered" evidence="2">
    <location>
        <begin position="141"/>
        <end position="241"/>
    </location>
</feature>
<gene>
    <name evidence="3" type="ORF">BPO_0125</name>
</gene>
<dbReference type="PROSITE" id="PS50293">
    <property type="entry name" value="TPR_REGION"/>
    <property type="match status" value="1"/>
</dbReference>
<dbReference type="PANTHER" id="PTHR12558">
    <property type="entry name" value="CELL DIVISION CYCLE 16,23,27"/>
    <property type="match status" value="1"/>
</dbReference>
<proteinExistence type="predicted"/>
<feature type="repeat" description="TPR" evidence="1">
    <location>
        <begin position="96"/>
        <end position="129"/>
    </location>
</feature>
<dbReference type="Proteomes" id="UP001432059">
    <property type="component" value="Chromosome"/>
</dbReference>
<feature type="compositionally biased region" description="Basic and acidic residues" evidence="2">
    <location>
        <begin position="214"/>
        <end position="223"/>
    </location>
</feature>
<dbReference type="Gene3D" id="1.25.40.10">
    <property type="entry name" value="Tetratricopeptide repeat domain"/>
    <property type="match status" value="1"/>
</dbReference>
<reference evidence="3" key="1">
    <citation type="submission" date="2023-10" db="EMBL/GenBank/DDBJ databases">
        <title>Characterization and whole genome sequencing of a novel strain of Bergeyella porcorum QD2021 isolated from pig.</title>
        <authorList>
            <person name="Liu G."/>
            <person name="Chen C."/>
            <person name="Han X."/>
        </authorList>
    </citation>
    <scope>NUCLEOTIDE SEQUENCE</scope>
    <source>
        <strain evidence="3">QD2021</strain>
    </source>
</reference>
<dbReference type="InterPro" id="IPR011990">
    <property type="entry name" value="TPR-like_helical_dom_sf"/>
</dbReference>
<dbReference type="RefSeq" id="WP_327984485.1">
    <property type="nucleotide sequence ID" value="NZ_CP136426.1"/>
</dbReference>
<dbReference type="AlphaFoldDB" id="A0AAU0EZI1"/>
<sequence>MVKRIHIAYIFILFGFFWSNAQERYAALIHKGNQQYEKGNFERSASHFMDAATKNPKDFVAHYNLGNALYKQKKYEEAASEYEKAAQLASTKEHKAAALYNQGNAYMQTENANKAAQLYKQALKQDPYNETIRKNYEIAKLKEKENQQQNQDDNKGGKGGANQDQQKEQSNPKQGNGGQQKHNEGKGNEQKQNSPAPQQKGMPKDEQEALLNRIEGKEQETARKILNKNSYSMPRSNEKDW</sequence>
<keyword evidence="4" id="KW-1185">Reference proteome</keyword>
<evidence type="ECO:0000256" key="1">
    <source>
        <dbReference type="PROSITE-ProRule" id="PRU00339"/>
    </source>
</evidence>
<name>A0AAU0EZI1_9FLAO</name>